<evidence type="ECO:0000259" key="9">
    <source>
        <dbReference type="Pfam" id="PF04054"/>
    </source>
</evidence>
<dbReference type="InterPro" id="IPR032191">
    <property type="entry name" value="CNOT1_CAF1_bind"/>
</dbReference>
<dbReference type="FunFam" id="1.25.40.180:FF:000012">
    <property type="entry name" value="Ccr4-Not transcription complex subunit"/>
    <property type="match status" value="1"/>
</dbReference>
<dbReference type="InterPro" id="IPR055454">
    <property type="entry name" value="CNOT1-like_NOT1_connector"/>
</dbReference>
<gene>
    <name evidence="15" type="primary">CDC39</name>
    <name evidence="15" type="ORF">LPJ53_005144</name>
</gene>
<keyword evidence="5" id="KW-0539">Nucleus</keyword>
<dbReference type="EMBL" id="JANBOJ010000284">
    <property type="protein sequence ID" value="KAJ1720201.1"/>
    <property type="molecule type" value="Genomic_DNA"/>
</dbReference>
<evidence type="ECO:0000256" key="3">
    <source>
        <dbReference type="ARBA" id="ARBA00023015"/>
    </source>
</evidence>
<comment type="function">
    <text evidence="6">Acts as a component of the CCR4-NOT core complex, which in the nucleus seems to be a general transcription factor, and in the cytoplasm the major mRNA deadenylase involved in mRNA turnover. The NOT protein subcomplex negatively regulates the basal and activated transcription of many genes. Preferentially affects TC-type TATA element-dependent transcription. Could directly or indirectly inhibit component(s) of the general transcription machinery.</text>
</comment>
<evidence type="ECO:0000256" key="5">
    <source>
        <dbReference type="ARBA" id="ARBA00023242"/>
    </source>
</evidence>
<dbReference type="Pfam" id="PF16415">
    <property type="entry name" value="CNOT1_CAF1_bind"/>
    <property type="match status" value="1"/>
</dbReference>
<feature type="domain" description="CCR4-NOT transcription complex subunit 1 CAF1-binding" evidence="11">
    <location>
        <begin position="847"/>
        <end position="1064"/>
    </location>
</feature>
<dbReference type="GO" id="GO:0017148">
    <property type="term" value="P:negative regulation of translation"/>
    <property type="evidence" value="ECO:0007669"/>
    <property type="project" value="InterPro"/>
</dbReference>
<proteinExistence type="predicted"/>
<keyword evidence="16" id="KW-1185">Reference proteome</keyword>
<keyword evidence="4" id="KW-0804">Transcription</keyword>
<keyword evidence="3" id="KW-0805">Transcription regulation</keyword>
<feature type="region of interest" description="Disordered" evidence="8">
    <location>
        <begin position="1590"/>
        <end position="1627"/>
    </location>
</feature>
<evidence type="ECO:0000259" key="11">
    <source>
        <dbReference type="Pfam" id="PF16415"/>
    </source>
</evidence>
<feature type="domain" description="CCR4-NOT transcription complex subunit 1" evidence="10">
    <location>
        <begin position="1146"/>
        <end position="1288"/>
    </location>
</feature>
<feature type="domain" description="CCR4-NOT transcription complex subunit 1 TTP binding" evidence="12">
    <location>
        <begin position="618"/>
        <end position="788"/>
    </location>
</feature>
<dbReference type="Pfam" id="PF16418">
    <property type="entry name" value="CNOT1_HEAT"/>
    <property type="match status" value="1"/>
</dbReference>
<feature type="compositionally biased region" description="Low complexity" evidence="8">
    <location>
        <begin position="1590"/>
        <end position="1599"/>
    </location>
</feature>
<dbReference type="Gene3D" id="1.25.40.790">
    <property type="match status" value="1"/>
</dbReference>
<dbReference type="InterPro" id="IPR032194">
    <property type="entry name" value="CNOT1_HEAT"/>
</dbReference>
<dbReference type="PANTHER" id="PTHR13162">
    <property type="entry name" value="CCR4-NOT TRANSCRIPTION COMPLEX"/>
    <property type="match status" value="1"/>
</dbReference>
<protein>
    <recommendedName>
        <fullName evidence="7">General negative regulator of transcription subunit 1</fullName>
    </recommendedName>
</protein>
<evidence type="ECO:0000259" key="13">
    <source>
        <dbReference type="Pfam" id="PF16418"/>
    </source>
</evidence>
<evidence type="ECO:0000256" key="6">
    <source>
        <dbReference type="ARBA" id="ARBA00059181"/>
    </source>
</evidence>
<evidence type="ECO:0000256" key="2">
    <source>
        <dbReference type="ARBA" id="ARBA00022491"/>
    </source>
</evidence>
<feature type="compositionally biased region" description="Gly residues" evidence="8">
    <location>
        <begin position="802"/>
        <end position="813"/>
    </location>
</feature>
<dbReference type="GO" id="GO:0000289">
    <property type="term" value="P:nuclear-transcribed mRNA poly(A) tail shortening"/>
    <property type="evidence" value="ECO:0007669"/>
    <property type="project" value="UniProtKB-ARBA"/>
</dbReference>
<dbReference type="OrthoDB" id="1933107at2759"/>
<dbReference type="Gene3D" id="1.25.40.840">
    <property type="entry name" value="CCR4-NOT transcription complex subunit 1 TTP binding domain"/>
    <property type="match status" value="1"/>
</dbReference>
<comment type="subcellular location">
    <subcellularLocation>
        <location evidence="1">Nucleus</location>
    </subcellularLocation>
</comment>
<evidence type="ECO:0000259" key="10">
    <source>
        <dbReference type="Pfam" id="PF12842"/>
    </source>
</evidence>
<dbReference type="Pfam" id="PF25097">
    <property type="entry name" value="ARM_Cnot1"/>
    <property type="match status" value="1"/>
</dbReference>
<dbReference type="InterPro" id="IPR038535">
    <property type="entry name" value="CNOT1_TTP_bind_sf"/>
</dbReference>
<dbReference type="CDD" id="cd20710">
    <property type="entry name" value="NOT1_connector"/>
    <property type="match status" value="1"/>
</dbReference>
<feature type="region of interest" description="Disordered" evidence="8">
    <location>
        <begin position="795"/>
        <end position="822"/>
    </location>
</feature>
<dbReference type="Gene3D" id="1.25.40.180">
    <property type="match status" value="1"/>
</dbReference>
<feature type="domain" description="CCR4-NOT transcription complex subunit 1-like NOT1 connector" evidence="14">
    <location>
        <begin position="1432"/>
        <end position="1587"/>
    </location>
</feature>
<evidence type="ECO:0000313" key="15">
    <source>
        <dbReference type="EMBL" id="KAJ1720201.1"/>
    </source>
</evidence>
<feature type="domain" description="CCR4-NOT transcription complex subunit 1 HEAT repeat" evidence="13">
    <location>
        <begin position="456"/>
        <end position="598"/>
    </location>
</feature>
<keyword evidence="2" id="KW-0678">Repressor</keyword>
<dbReference type="Gene3D" id="1.25.40.800">
    <property type="match status" value="1"/>
</dbReference>
<evidence type="ECO:0000313" key="16">
    <source>
        <dbReference type="Proteomes" id="UP001149813"/>
    </source>
</evidence>
<organism evidence="15 16">
    <name type="scientific">Coemansia erecta</name>
    <dbReference type="NCBI Taxonomy" id="147472"/>
    <lineage>
        <taxon>Eukaryota</taxon>
        <taxon>Fungi</taxon>
        <taxon>Fungi incertae sedis</taxon>
        <taxon>Zoopagomycota</taxon>
        <taxon>Kickxellomycotina</taxon>
        <taxon>Kickxellomycetes</taxon>
        <taxon>Kickxellales</taxon>
        <taxon>Kickxellaceae</taxon>
        <taxon>Coemansia</taxon>
    </lineage>
</organism>
<evidence type="ECO:0000259" key="12">
    <source>
        <dbReference type="Pfam" id="PF16417"/>
    </source>
</evidence>
<evidence type="ECO:0000256" key="8">
    <source>
        <dbReference type="SAM" id="MobiDB-lite"/>
    </source>
</evidence>
<feature type="domain" description="CCR4-Not complex component Not1 C-terminal" evidence="9">
    <location>
        <begin position="1794"/>
        <end position="2161"/>
    </location>
</feature>
<dbReference type="GO" id="GO:0060090">
    <property type="term" value="F:molecular adaptor activity"/>
    <property type="evidence" value="ECO:0007669"/>
    <property type="project" value="TreeGrafter"/>
</dbReference>
<dbReference type="InterPro" id="IPR040398">
    <property type="entry name" value="Not1"/>
</dbReference>
<evidence type="ECO:0000256" key="7">
    <source>
        <dbReference type="ARBA" id="ARBA00074459"/>
    </source>
</evidence>
<comment type="caution">
    <text evidence="15">The sequence shown here is derived from an EMBL/GenBank/DDBJ whole genome shotgun (WGS) entry which is preliminary data.</text>
</comment>
<dbReference type="GO" id="GO:0030015">
    <property type="term" value="C:CCR4-NOT core complex"/>
    <property type="evidence" value="ECO:0007669"/>
    <property type="project" value="InterPro"/>
</dbReference>
<evidence type="ECO:0000256" key="1">
    <source>
        <dbReference type="ARBA" id="ARBA00004123"/>
    </source>
</evidence>
<dbReference type="InterPro" id="IPR024557">
    <property type="entry name" value="CNOT1_dom_4"/>
</dbReference>
<dbReference type="InterPro" id="IPR007196">
    <property type="entry name" value="CCR4-Not_Not1_C"/>
</dbReference>
<dbReference type="InterPro" id="IPR032193">
    <property type="entry name" value="CNOT1_TTP_bind"/>
</dbReference>
<accession>A0A9W7XVN4</accession>
<dbReference type="Pfam" id="PF04054">
    <property type="entry name" value="Not1"/>
    <property type="match status" value="1"/>
</dbReference>
<evidence type="ECO:0000256" key="4">
    <source>
        <dbReference type="ARBA" id="ARBA00023163"/>
    </source>
</evidence>
<reference evidence="15" key="1">
    <citation type="submission" date="2022-07" db="EMBL/GenBank/DDBJ databases">
        <title>Phylogenomic reconstructions and comparative analyses of Kickxellomycotina fungi.</title>
        <authorList>
            <person name="Reynolds N.K."/>
            <person name="Stajich J.E."/>
            <person name="Barry K."/>
            <person name="Grigoriev I.V."/>
            <person name="Crous P."/>
            <person name="Smith M.E."/>
        </authorList>
    </citation>
    <scope>NUCLEOTIDE SEQUENCE</scope>
    <source>
        <strain evidence="15">NBRC 32514</strain>
    </source>
</reference>
<dbReference type="Pfam" id="PF16417">
    <property type="entry name" value="CNOT1_TTP_bind"/>
    <property type="match status" value="1"/>
</dbReference>
<evidence type="ECO:0000259" key="14">
    <source>
        <dbReference type="Pfam" id="PF25097"/>
    </source>
</evidence>
<sequence>MDSTAKPLCDTNELLFNLTSALKPKNIYDCAHRVNELIQQQGHTVLVGFIRSLFLVHGVLSNTETSQLVTADHTTIESVIKGILNSASDSSTAASLILQALVITADDSESSFDQHASILRSFDENSLSRILSLVGSDSYWTSLTVVSALAKTPSSAFCTQAKSLLPSYLARFSEERNKLGSTTEDALPLIFDNLSSIGVLPKGQTPPYTASTRPAMGIAEHIIRAGPRASVADVVASYVQQQQQQPASDGSASALTSEEVAKAIAQIASQSGQDGDWSAEEFAQAVNRHSASLNWEDIIYRLPNLNLNIQHESGVSFIVNVFLAATASQSRPFPYSFMYEIWPNAQAQISFLRFAMRADSIAPSLLDKHMPAVVADPLESLYQVYHPEFTRIISSPWNSLSLILVISHLLDSKASDDARALLDYGISQEPLLITLALARLKIQHPRLQALLQHNVARFLKREFGHSGLFFELLRIFEKKIMMAFFCNLYRKDPAHARNILGVLVDLGVINEILLLPKREDIAMLDFVVEIAVFASRRGYVVFESWFPGLLAELGNDMLHASLEILHTKLQLEAAHQRGEDAGMSVYSPSELTIMFKALGVMTMSPNNAANLKALYAQYLELAPELERIENEHSTDEGRIEKEAENLFLRLYRGELSVDRMVDVLEDLHDSLRLHMRKTYAHVIQYPLEEFGFFDNYPEKELTITGQLVGVLIQRHMLVPSREPAILDMIIRALQSAPSSKPFHFGMTALQACMTRIEQLPVFCAAIYQIPAFRQNSNSPVVELLQSIISCAMPQNGSKDGDGGQVPGQSGGSGRILSYDSPSGVTSTGLVFRSLRPSPLPVIDEPFSEPSEDAKDKIQFAINNLAPSNIVEKTSEVDRVLQPRHFVWFSQDIIVKRASQEPNYHALYLQFVDALNRPLLTRCILRETLASISRLLNAESTISSSTDRGYLKNLGAWLGGITLARDQPILRENVSFKDLLCEGYSSSRLLVAIPFVCKVLEQAARSTVFHPPNPWLMSIMRVLSELYVTANLKLTLTFEIEVLCKALNLDVKEITPSSILGGSANSQRGAVDMLAAELAQSSIGGRMSVGPASTAGRPADSLGAAGLSSGAISMPVLTGADITVDILTVLTQHASFHAAESLFAQQPAIKKMFFVLTERMIREIIPIHVARSIFVAVSCTRDTVQKDLCTEPNEENLHRAAQVMARGLAGALAVSLCREQLKSKLYLTMREFLIGHQVPEQSANSIAVGLVADNLDLACAIAEKESIERASVQIDAVLNDSYNARKQTRGRTGQPFYDMARFNRLVYPPDFPDMLKVRLNGLQPGHLRIYEEFTQIPHFFSQIGGAGSQGVHGPSVAPGLVPGGASGDGVLAQSDFGSAAGAGDGAPKFTTGQCYDRFLAIVGDLDKVVVAAGPNVSLSQLPSQHEACLYARDILVLSVRSASPEETAMDFAQALVNYLYRAETSLGIDLYVLLLARMCEMSVRVSKEVTAWLAFADDERKNNVPATIALINEGLIGIDDEDDQLARLVEASRAGATEFAALLVRKAVLEQAIPATLRSFAKTIQVFVKLAQNGRAPLVVSQLLEDIQSAQQQRAQGTQSPVPIQNAPANVEIPSRSPSSTQVATTDNLTRSQETVSYQNILFNWTRVYDHPAAGDTELATLVRQLRQQVPLQESSVAAAFFRACVEAAVSFFDQTALRSGTAAAAVSSSASGYQVSDALVRLVIFLTKLGPVEGQSDVLQPIRMFLSSTALLVVHSHASSPELFAIRQKPFFRLLCSILYELNAASHAQEPWCTPKMVDDVVKLFGETLLLLEPVTVPGFSFVWLMLVSHRHFFPRLMANKQHWSLAASLLERQLRFLEPFITSGQVSESLKMLYRGTVCVILVVLHDFPEFLADYALRLCNPIPVSCVQLRNLLLSAYPRDMRLPEPLTPNLKIDLLPDVARSPSIPFDYMHALEYDDIGADLERFLTSQNPDNFAKRALAAVLTRGDASSDDTTSAASKQAMAEPNVSAKAGTDARAAYDVARINAFVLHAVAVITQIEDSSSRDSAQRVALELFRTMLAGGDAEGCYLLVSAIANQLRFPSAHTYLCSRMILALFSKSEERVRECIARVLIERILVNRPFPWGLLVTLIELLRNPYYAFWNHEFTRRSPQIIEILSAVAKSIHPIESRAVPQTSQSQSVA</sequence>
<dbReference type="PANTHER" id="PTHR13162:SF8">
    <property type="entry name" value="CCR4-NOT TRANSCRIPTION COMPLEX SUBUNIT 1"/>
    <property type="match status" value="1"/>
</dbReference>
<feature type="compositionally biased region" description="Polar residues" evidence="8">
    <location>
        <begin position="1615"/>
        <end position="1627"/>
    </location>
</feature>
<dbReference type="GO" id="GO:0005634">
    <property type="term" value="C:nucleus"/>
    <property type="evidence" value="ECO:0007669"/>
    <property type="project" value="UniProtKB-SubCell"/>
</dbReference>
<dbReference type="GO" id="GO:0000932">
    <property type="term" value="C:P-body"/>
    <property type="evidence" value="ECO:0007669"/>
    <property type="project" value="TreeGrafter"/>
</dbReference>
<dbReference type="Proteomes" id="UP001149813">
    <property type="component" value="Unassembled WGS sequence"/>
</dbReference>
<dbReference type="Pfam" id="PF12842">
    <property type="entry name" value="DUF3819"/>
    <property type="match status" value="1"/>
</dbReference>
<name>A0A9W7XVN4_9FUNG</name>